<dbReference type="InterPro" id="IPR010100">
    <property type="entry name" value="TonB-dep_Cu_rcpt"/>
</dbReference>
<feature type="signal peptide" evidence="12">
    <location>
        <begin position="1"/>
        <end position="27"/>
    </location>
</feature>
<evidence type="ECO:0000313" key="16">
    <source>
        <dbReference type="Proteomes" id="UP000285324"/>
    </source>
</evidence>
<dbReference type="InterPro" id="IPR000531">
    <property type="entry name" value="Beta-barrel_TonB"/>
</dbReference>
<dbReference type="InterPro" id="IPR039426">
    <property type="entry name" value="TonB-dep_rcpt-like"/>
</dbReference>
<evidence type="ECO:0000313" key="15">
    <source>
        <dbReference type="EMBL" id="RPJ90625.1"/>
    </source>
</evidence>
<keyword evidence="8 15" id="KW-0675">Receptor</keyword>
<dbReference type="Proteomes" id="UP000285324">
    <property type="component" value="Unassembled WGS sequence"/>
</dbReference>
<keyword evidence="5 10" id="KW-0812">Transmembrane</keyword>
<dbReference type="AlphaFoldDB" id="A0A424WBM8"/>
<dbReference type="EMBL" id="QVXO01000024">
    <property type="protein sequence ID" value="RPJ90625.1"/>
    <property type="molecule type" value="Genomic_DNA"/>
</dbReference>
<evidence type="ECO:0000256" key="7">
    <source>
        <dbReference type="ARBA" id="ARBA00023136"/>
    </source>
</evidence>
<dbReference type="PANTHER" id="PTHR30069:SF49">
    <property type="entry name" value="OUTER MEMBRANE PROTEIN C"/>
    <property type="match status" value="1"/>
</dbReference>
<accession>A0A424WBM8</accession>
<dbReference type="PANTHER" id="PTHR30069">
    <property type="entry name" value="TONB-DEPENDENT OUTER MEMBRANE RECEPTOR"/>
    <property type="match status" value="1"/>
</dbReference>
<dbReference type="InterPro" id="IPR012910">
    <property type="entry name" value="Plug_dom"/>
</dbReference>
<dbReference type="GO" id="GO:0015344">
    <property type="term" value="F:siderophore uptake transmembrane transporter activity"/>
    <property type="evidence" value="ECO:0007669"/>
    <property type="project" value="TreeGrafter"/>
</dbReference>
<dbReference type="CDD" id="cd01347">
    <property type="entry name" value="ligand_gated_channel"/>
    <property type="match status" value="1"/>
</dbReference>
<dbReference type="OrthoDB" id="5332150at2"/>
<keyword evidence="4 10" id="KW-1134">Transmembrane beta strand</keyword>
<gene>
    <name evidence="15" type="ORF">DY367_16665</name>
</gene>
<evidence type="ECO:0000256" key="9">
    <source>
        <dbReference type="ARBA" id="ARBA00023237"/>
    </source>
</evidence>
<evidence type="ECO:0000256" key="1">
    <source>
        <dbReference type="ARBA" id="ARBA00004571"/>
    </source>
</evidence>
<reference evidence="15 16" key="1">
    <citation type="submission" date="2018-08" db="EMBL/GenBank/DDBJ databases">
        <title>Achromobacter xylosoxidans Genome sequencing and assembly.</title>
        <authorList>
            <person name="Wang R."/>
            <person name="Rensing C."/>
            <person name="Li Y."/>
        </authorList>
    </citation>
    <scope>NUCLEOTIDE SEQUENCE [LARGE SCALE GENOMIC DNA]</scope>
    <source>
        <strain evidence="15 16">GD003A</strain>
    </source>
</reference>
<evidence type="ECO:0000256" key="10">
    <source>
        <dbReference type="PROSITE-ProRule" id="PRU01360"/>
    </source>
</evidence>
<evidence type="ECO:0000256" key="12">
    <source>
        <dbReference type="SAM" id="SignalP"/>
    </source>
</evidence>
<evidence type="ECO:0000256" key="2">
    <source>
        <dbReference type="ARBA" id="ARBA00009810"/>
    </source>
</evidence>
<evidence type="ECO:0000256" key="6">
    <source>
        <dbReference type="ARBA" id="ARBA00023077"/>
    </source>
</evidence>
<protein>
    <submittedName>
        <fullName evidence="15">TonB-dependent copper receptor</fullName>
    </submittedName>
</protein>
<evidence type="ECO:0000256" key="5">
    <source>
        <dbReference type="ARBA" id="ARBA00022692"/>
    </source>
</evidence>
<dbReference type="GO" id="GO:0009279">
    <property type="term" value="C:cell outer membrane"/>
    <property type="evidence" value="ECO:0007669"/>
    <property type="project" value="UniProtKB-SubCell"/>
</dbReference>
<feature type="chain" id="PRO_5019396731" evidence="12">
    <location>
        <begin position="28"/>
        <end position="687"/>
    </location>
</feature>
<feature type="domain" description="TonB-dependent receptor plug" evidence="14">
    <location>
        <begin position="58"/>
        <end position="151"/>
    </location>
</feature>
<dbReference type="Gene3D" id="2.170.130.10">
    <property type="entry name" value="TonB-dependent receptor, plug domain"/>
    <property type="match status" value="1"/>
</dbReference>
<sequence length="687" mass="74194">MTINQEFLRLSCLAAAVAASFPAWPQAAGTPDVYTTDPVVITGVEPSAPLTFTTDPKIPRQPLPASDGTDYLKTIPGFSAIRNGGTNGDPVLRGMFGSRLNLLTNGTSMPGACPARMDAPSSYISPENFDQLTVIKGPQTVLWGPGASAGTVKFDRDTPRFTAAGVRFDGSLTGGSFGRNDQAADLTLGNDKVYTRITANHSHSQDYKDGDGNTVPSRWDKWNADLTLGYTPDADTLYELTAGTGDGEARYAGRGMDGSQFKRESFGLRFEKRNLGPVLGKVEAQLYYNYADHVMDNYTLRAPDPMSAMPMAMAADVDRATWGGRYAGTWELSPDVSLVTGLDFQQSRHRSRSGTDTVPYSSQSWVKDADFSNTGLFGELTWRAAQDSRVIGGARIDWASAKDFRQGTGSMMMPMPNPTADERRKDTLPSGFLRYEQDLATLPATVYVGLGHVERFPDYWELFSPDQGPAGSVNAFQGVKPEKTTQLDFGAQYKTEALDAWFSGYAGYVNDFILFSYTSGGMMGPASQASNVDARIAGGELGVSYKPAPAWKLGATLAYAWGENRSDGRALPQMPPLEARLSAAYDDGTWSAGALWRIVAAQRRYALNEGNVVGKDFGPSAGFGVFSVNGGYAVNKQVRLSLGVDNLFNKTYSEHLNLAGNAGFGYAANTAVNEPGRTVWARVSFKY</sequence>
<evidence type="ECO:0000256" key="3">
    <source>
        <dbReference type="ARBA" id="ARBA00022448"/>
    </source>
</evidence>
<dbReference type="SUPFAM" id="SSF56935">
    <property type="entry name" value="Porins"/>
    <property type="match status" value="1"/>
</dbReference>
<comment type="similarity">
    <text evidence="2 10 11">Belongs to the TonB-dependent receptor family.</text>
</comment>
<dbReference type="RefSeq" id="WP_118933067.1">
    <property type="nucleotide sequence ID" value="NZ_CP061008.1"/>
</dbReference>
<comment type="subcellular location">
    <subcellularLocation>
        <location evidence="1 10">Cell outer membrane</location>
        <topology evidence="1 10">Multi-pass membrane protein</topology>
    </subcellularLocation>
</comment>
<dbReference type="GO" id="GO:0044718">
    <property type="term" value="P:siderophore transmembrane transport"/>
    <property type="evidence" value="ECO:0007669"/>
    <property type="project" value="TreeGrafter"/>
</dbReference>
<dbReference type="InterPro" id="IPR037066">
    <property type="entry name" value="Plug_dom_sf"/>
</dbReference>
<keyword evidence="3 10" id="KW-0813">Transport</keyword>
<dbReference type="Pfam" id="PF00593">
    <property type="entry name" value="TonB_dep_Rec_b-barrel"/>
    <property type="match status" value="1"/>
</dbReference>
<dbReference type="Gene3D" id="2.40.170.20">
    <property type="entry name" value="TonB-dependent receptor, beta-barrel domain"/>
    <property type="match status" value="1"/>
</dbReference>
<name>A0A424WBM8_ALCXX</name>
<dbReference type="PROSITE" id="PS52016">
    <property type="entry name" value="TONB_DEPENDENT_REC_3"/>
    <property type="match status" value="1"/>
</dbReference>
<evidence type="ECO:0000256" key="4">
    <source>
        <dbReference type="ARBA" id="ARBA00022452"/>
    </source>
</evidence>
<proteinExistence type="inferred from homology"/>
<keyword evidence="12" id="KW-0732">Signal</keyword>
<comment type="caution">
    <text evidence="15">The sequence shown here is derived from an EMBL/GenBank/DDBJ whole genome shotgun (WGS) entry which is preliminary data.</text>
</comment>
<evidence type="ECO:0000259" key="14">
    <source>
        <dbReference type="Pfam" id="PF07715"/>
    </source>
</evidence>
<keyword evidence="7 10" id="KW-0472">Membrane</keyword>
<evidence type="ECO:0000256" key="11">
    <source>
        <dbReference type="RuleBase" id="RU003357"/>
    </source>
</evidence>
<feature type="domain" description="TonB-dependent receptor-like beta-barrel" evidence="13">
    <location>
        <begin position="202"/>
        <end position="647"/>
    </location>
</feature>
<dbReference type="NCBIfam" id="TIGR01778">
    <property type="entry name" value="TonB-copper"/>
    <property type="match status" value="1"/>
</dbReference>
<organism evidence="15 16">
    <name type="scientific">Alcaligenes xylosoxydans xylosoxydans</name>
    <name type="common">Achromobacter xylosoxidans</name>
    <dbReference type="NCBI Taxonomy" id="85698"/>
    <lineage>
        <taxon>Bacteria</taxon>
        <taxon>Pseudomonadati</taxon>
        <taxon>Pseudomonadota</taxon>
        <taxon>Betaproteobacteria</taxon>
        <taxon>Burkholderiales</taxon>
        <taxon>Alcaligenaceae</taxon>
        <taxon>Achromobacter</taxon>
    </lineage>
</organism>
<keyword evidence="9 10" id="KW-0998">Cell outer membrane</keyword>
<dbReference type="InterPro" id="IPR036942">
    <property type="entry name" value="Beta-barrel_TonB_sf"/>
</dbReference>
<keyword evidence="6 11" id="KW-0798">TonB box</keyword>
<evidence type="ECO:0000256" key="8">
    <source>
        <dbReference type="ARBA" id="ARBA00023170"/>
    </source>
</evidence>
<evidence type="ECO:0000259" key="13">
    <source>
        <dbReference type="Pfam" id="PF00593"/>
    </source>
</evidence>
<dbReference type="Pfam" id="PF07715">
    <property type="entry name" value="Plug"/>
    <property type="match status" value="1"/>
</dbReference>